<dbReference type="AlphaFoldDB" id="A0A853KC55"/>
<dbReference type="InterPro" id="IPR016181">
    <property type="entry name" value="Acyl_CoA_acyltransferase"/>
</dbReference>
<evidence type="ECO:0000313" key="4">
    <source>
        <dbReference type="EMBL" id="OAG93719.1"/>
    </source>
</evidence>
<dbReference type="PANTHER" id="PTHR43626">
    <property type="entry name" value="ACYL-COA N-ACYLTRANSFERASE"/>
    <property type="match status" value="1"/>
</dbReference>
<dbReference type="InterPro" id="IPR000182">
    <property type="entry name" value="GNAT_dom"/>
</dbReference>
<dbReference type="OrthoDB" id="9775804at2"/>
<dbReference type="Pfam" id="PF00583">
    <property type="entry name" value="Acetyltransf_1"/>
    <property type="match status" value="1"/>
</dbReference>
<feature type="domain" description="N-acetyltransferase" evidence="3">
    <location>
        <begin position="7"/>
        <end position="139"/>
    </location>
</feature>
<dbReference type="RefSeq" id="WP_067564760.1">
    <property type="nucleotide sequence ID" value="NZ_LSUQ01000025.1"/>
</dbReference>
<dbReference type="EMBL" id="LSUQ01000025">
    <property type="protein sequence ID" value="OAG93719.1"/>
    <property type="molecule type" value="Genomic_DNA"/>
</dbReference>
<comment type="caution">
    <text evidence="4">The sequence shown here is derived from an EMBL/GenBank/DDBJ whole genome shotgun (WGS) entry which is preliminary data.</text>
</comment>
<keyword evidence="2" id="KW-0012">Acyltransferase</keyword>
<dbReference type="InterPro" id="IPR045039">
    <property type="entry name" value="NSI-like"/>
</dbReference>
<sequence length="139" mass="15620">MNIKLHNDFPSVNPEELQDVYASVGWMTHNADIITKIFNASTHVTLAMDNDRVIGFGRALSDGVFNAAIYDVVVHSNYQGMGIGRLIMNDLLQHLQDISCVHLISTTGNEDFYRSVGLKKAKTSMARYLNPIRSEEYLE</sequence>
<dbReference type="GO" id="GO:0008080">
    <property type="term" value="F:N-acetyltransferase activity"/>
    <property type="evidence" value="ECO:0007669"/>
    <property type="project" value="InterPro"/>
</dbReference>
<keyword evidence="1 4" id="KW-0808">Transferase</keyword>
<accession>A0A853KC55</accession>
<proteinExistence type="predicted"/>
<dbReference type="CDD" id="cd04301">
    <property type="entry name" value="NAT_SF"/>
    <property type="match status" value="1"/>
</dbReference>
<name>A0A853KC55_9BACL</name>
<evidence type="ECO:0000259" key="3">
    <source>
        <dbReference type="PROSITE" id="PS51186"/>
    </source>
</evidence>
<gene>
    <name evidence="4" type="ORF">AYW79_09080</name>
</gene>
<protein>
    <submittedName>
        <fullName evidence="4">GCN5 family acetyltransferase</fullName>
    </submittedName>
</protein>
<dbReference type="PROSITE" id="PS51186">
    <property type="entry name" value="GNAT"/>
    <property type="match status" value="1"/>
</dbReference>
<dbReference type="GO" id="GO:0005737">
    <property type="term" value="C:cytoplasm"/>
    <property type="evidence" value="ECO:0007669"/>
    <property type="project" value="TreeGrafter"/>
</dbReference>
<reference evidence="4 5" key="1">
    <citation type="submission" date="2016-02" db="EMBL/GenBank/DDBJ databases">
        <title>Draft genome sequence of Acidibacillus ferrooxidans SLC66.</title>
        <authorList>
            <person name="Oliveira G."/>
            <person name="Nancucheo I."/>
            <person name="Dall'Agnol H."/>
            <person name="Johnson B."/>
            <person name="Oliveira R."/>
            <person name="Nunes G.L."/>
            <person name="Tzotzos G."/>
            <person name="Orellana S.C."/>
            <person name="Salim A.C."/>
            <person name="Araujo F.M."/>
        </authorList>
    </citation>
    <scope>NUCLEOTIDE SEQUENCE [LARGE SCALE GENOMIC DNA]</scope>
    <source>
        <strain evidence="4 5">SLC66</strain>
    </source>
</reference>
<dbReference type="Proteomes" id="UP000077421">
    <property type="component" value="Unassembled WGS sequence"/>
</dbReference>
<evidence type="ECO:0000256" key="2">
    <source>
        <dbReference type="ARBA" id="ARBA00023315"/>
    </source>
</evidence>
<evidence type="ECO:0000313" key="5">
    <source>
        <dbReference type="Proteomes" id="UP000077421"/>
    </source>
</evidence>
<dbReference type="PANTHER" id="PTHR43626:SF4">
    <property type="entry name" value="GCN5-RELATED N-ACETYLTRANSFERASE 2, CHLOROPLASTIC"/>
    <property type="match status" value="1"/>
</dbReference>
<dbReference type="Gene3D" id="3.40.630.30">
    <property type="match status" value="1"/>
</dbReference>
<organism evidence="4 5">
    <name type="scientific">Ferroacidibacillus organovorans</name>
    <dbReference type="NCBI Taxonomy" id="1765683"/>
    <lineage>
        <taxon>Bacteria</taxon>
        <taxon>Bacillati</taxon>
        <taxon>Bacillota</taxon>
        <taxon>Bacilli</taxon>
        <taxon>Bacillales</taxon>
        <taxon>Alicyclobacillaceae</taxon>
        <taxon>Ferroacidibacillus</taxon>
    </lineage>
</organism>
<evidence type="ECO:0000256" key="1">
    <source>
        <dbReference type="ARBA" id="ARBA00022679"/>
    </source>
</evidence>
<dbReference type="SUPFAM" id="SSF55729">
    <property type="entry name" value="Acyl-CoA N-acyltransferases (Nat)"/>
    <property type="match status" value="1"/>
</dbReference>